<dbReference type="PROSITE" id="PS51674">
    <property type="entry name" value="4FE4S_WBL"/>
    <property type="match status" value="1"/>
</dbReference>
<reference evidence="3" key="1">
    <citation type="journal article" date="2019" name="Int. J. Syst. Evol. Microbiol.">
        <title>The Global Catalogue of Microorganisms (GCM) 10K type strain sequencing project: providing services to taxonomists for standard genome sequencing and annotation.</title>
        <authorList>
            <consortium name="The Broad Institute Genomics Platform"/>
            <consortium name="The Broad Institute Genome Sequencing Center for Infectious Disease"/>
            <person name="Wu L."/>
            <person name="Ma J."/>
        </authorList>
    </citation>
    <scope>NUCLEOTIDE SEQUENCE [LARGE SCALE GENOMIC DNA]</scope>
    <source>
        <strain evidence="3">JCM 4602</strain>
    </source>
</reference>
<keyword evidence="3" id="KW-1185">Reference proteome</keyword>
<dbReference type="Proteomes" id="UP000624183">
    <property type="component" value="Unassembled WGS sequence"/>
</dbReference>
<gene>
    <name evidence="2" type="ORF">GCM10010328_66270</name>
</gene>
<evidence type="ECO:0000313" key="2">
    <source>
        <dbReference type="EMBL" id="GGZ82520.1"/>
    </source>
</evidence>
<evidence type="ECO:0000259" key="1">
    <source>
        <dbReference type="PROSITE" id="PS51674"/>
    </source>
</evidence>
<evidence type="ECO:0000313" key="3">
    <source>
        <dbReference type="Proteomes" id="UP000624183"/>
    </source>
</evidence>
<sequence length="289" mass="31690">MTTTVDAIAARQRLVDDRHYRYRGCAPDPETPGMSAGDPDVPLDAWGPYTDDGPEPQKVRLDREKAAKDICKRCPVLSLCRTYGNTTVVEADAHGRQIERLVEPEGILGGELALTRHRALVKRKVKEAPELVAPVQDLVDARTPQKVAVLRALAAEVADERVARRAGMDLRTCNWHRSALCSLLDLDKETATRDELLTAAVLRGLLPSAAGVVWDGLWPIAAAPTTDGVRQRRIAPDMPLTALIPRPRTRRRKPTAARPRLRVVRYVAVPLFPAALVASAPTRILEPAA</sequence>
<protein>
    <recommendedName>
        <fullName evidence="1">4Fe-4S Wbl-type domain-containing protein</fullName>
    </recommendedName>
</protein>
<feature type="domain" description="4Fe-4S Wbl-type" evidence="1">
    <location>
        <begin position="24"/>
        <end position="118"/>
    </location>
</feature>
<proteinExistence type="predicted"/>
<comment type="caution">
    <text evidence="2">The sequence shown here is derived from an EMBL/GenBank/DDBJ whole genome shotgun (WGS) entry which is preliminary data.</text>
</comment>
<name>A0ABQ3CBV1_9ACTN</name>
<accession>A0ABQ3CBV1</accession>
<dbReference type="InterPro" id="IPR034768">
    <property type="entry name" value="4FE4S_WBL"/>
</dbReference>
<dbReference type="EMBL" id="BMUW01000027">
    <property type="protein sequence ID" value="GGZ82520.1"/>
    <property type="molecule type" value="Genomic_DNA"/>
</dbReference>
<organism evidence="2 3">
    <name type="scientific">Streptomyces rubiginosohelvolus</name>
    <dbReference type="NCBI Taxonomy" id="67362"/>
    <lineage>
        <taxon>Bacteria</taxon>
        <taxon>Bacillati</taxon>
        <taxon>Actinomycetota</taxon>
        <taxon>Actinomycetes</taxon>
        <taxon>Kitasatosporales</taxon>
        <taxon>Streptomycetaceae</taxon>
        <taxon>Streptomyces</taxon>
    </lineage>
</organism>